<feature type="region of interest" description="Disordered" evidence="5">
    <location>
        <begin position="561"/>
        <end position="615"/>
    </location>
</feature>
<feature type="region of interest" description="Disordered" evidence="5">
    <location>
        <begin position="1"/>
        <end position="419"/>
    </location>
</feature>
<name>A0A1E4SBD9_9ASCO</name>
<feature type="compositionally biased region" description="Polar residues" evidence="5">
    <location>
        <begin position="597"/>
        <end position="615"/>
    </location>
</feature>
<proteinExistence type="inferred from homology"/>
<dbReference type="OrthoDB" id="4096963at2759"/>
<accession>A0A1E4SBD9</accession>
<comment type="function">
    <text evidence="1">Involved in mitochondrial migration along actin filaments.</text>
</comment>
<reference evidence="7" key="1">
    <citation type="submission" date="2016-05" db="EMBL/GenBank/DDBJ databases">
        <title>Comparative genomics of biotechnologically important yeasts.</title>
        <authorList>
            <consortium name="DOE Joint Genome Institute"/>
            <person name="Riley R."/>
            <person name="Haridas S."/>
            <person name="Wolfe K.H."/>
            <person name="Lopes M.R."/>
            <person name="Hittinger C.T."/>
            <person name="Goker M."/>
            <person name="Salamov A."/>
            <person name="Wisecaver J."/>
            <person name="Long T.M."/>
            <person name="Aerts A.L."/>
            <person name="Barry K."/>
            <person name="Choi C."/>
            <person name="Clum A."/>
            <person name="Coughlan A.Y."/>
            <person name="Deshpande S."/>
            <person name="Douglass A.P."/>
            <person name="Hanson S.J."/>
            <person name="Klenk H.-P."/>
            <person name="Labutti K."/>
            <person name="Lapidus A."/>
            <person name="Lindquist E."/>
            <person name="Lipzen A."/>
            <person name="Meier-Kolthoff J.P."/>
            <person name="Ohm R.A."/>
            <person name="Otillar R.P."/>
            <person name="Pangilinan J."/>
            <person name="Peng Y."/>
            <person name="Rokas A."/>
            <person name="Rosa C.A."/>
            <person name="Scheuner C."/>
            <person name="Sibirny A.A."/>
            <person name="Slot J.C."/>
            <person name="Stielow J.B."/>
            <person name="Sun H."/>
            <person name="Kurtzman C.P."/>
            <person name="Blackwell M."/>
            <person name="Grigoriev I.V."/>
            <person name="Jeffries T.W."/>
        </authorList>
    </citation>
    <scope>NUCLEOTIDE SEQUENCE [LARGE SCALE GENOMIC DNA]</scope>
    <source>
        <strain evidence="7">NRRL Y-17324</strain>
    </source>
</reference>
<feature type="compositionally biased region" description="Basic and acidic residues" evidence="5">
    <location>
        <begin position="453"/>
        <end position="477"/>
    </location>
</feature>
<feature type="region of interest" description="Disordered" evidence="5">
    <location>
        <begin position="438"/>
        <end position="490"/>
    </location>
</feature>
<evidence type="ECO:0000256" key="2">
    <source>
        <dbReference type="ARBA" id="ARBA00004134"/>
    </source>
</evidence>
<organism evidence="6 7">
    <name type="scientific">Suhomyces tanzawaensis NRRL Y-17324</name>
    <dbReference type="NCBI Taxonomy" id="984487"/>
    <lineage>
        <taxon>Eukaryota</taxon>
        <taxon>Fungi</taxon>
        <taxon>Dikarya</taxon>
        <taxon>Ascomycota</taxon>
        <taxon>Saccharomycotina</taxon>
        <taxon>Pichiomycetes</taxon>
        <taxon>Debaryomycetaceae</taxon>
        <taxon>Suhomyces</taxon>
    </lineage>
</organism>
<protein>
    <recommendedName>
        <fullName evidence="4">Altered inheritance of mitochondria protein 21</fullName>
    </recommendedName>
</protein>
<evidence type="ECO:0000313" key="6">
    <source>
        <dbReference type="EMBL" id="ODV76811.1"/>
    </source>
</evidence>
<feature type="compositionally biased region" description="Polar residues" evidence="5">
    <location>
        <begin position="250"/>
        <end position="273"/>
    </location>
</feature>
<dbReference type="InterPro" id="IPR021582">
    <property type="entry name" value="Aim21"/>
</dbReference>
<gene>
    <name evidence="6" type="ORF">CANTADRAFT_333988</name>
</gene>
<feature type="compositionally biased region" description="Basic residues" evidence="5">
    <location>
        <begin position="478"/>
        <end position="487"/>
    </location>
</feature>
<dbReference type="RefSeq" id="XP_020061933.1">
    <property type="nucleotide sequence ID" value="XM_020208509.1"/>
</dbReference>
<feature type="compositionally biased region" description="Basic and acidic residues" evidence="5">
    <location>
        <begin position="351"/>
        <end position="370"/>
    </location>
</feature>
<dbReference type="GO" id="GO:0030479">
    <property type="term" value="C:actin cortical patch"/>
    <property type="evidence" value="ECO:0007669"/>
    <property type="project" value="UniProtKB-SubCell"/>
</dbReference>
<comment type="subcellular location">
    <subcellularLocation>
        <location evidence="2">Cytoplasm</location>
        <location evidence="2">Cytoskeleton</location>
        <location evidence="2">Actin patch</location>
    </subcellularLocation>
</comment>
<evidence type="ECO:0000256" key="4">
    <source>
        <dbReference type="ARBA" id="ARBA00021016"/>
    </source>
</evidence>
<dbReference type="EMBL" id="KV453917">
    <property type="protein sequence ID" value="ODV76811.1"/>
    <property type="molecule type" value="Genomic_DNA"/>
</dbReference>
<feature type="compositionally biased region" description="Polar residues" evidence="5">
    <location>
        <begin position="198"/>
        <end position="207"/>
    </location>
</feature>
<feature type="compositionally biased region" description="Basic and acidic residues" evidence="5">
    <location>
        <begin position="230"/>
        <end position="245"/>
    </location>
</feature>
<feature type="compositionally biased region" description="Low complexity" evidence="5">
    <location>
        <begin position="327"/>
        <end position="337"/>
    </location>
</feature>
<comment type="similarity">
    <text evidence="3">Belongs to the AIM21 family.</text>
</comment>
<feature type="compositionally biased region" description="Polar residues" evidence="5">
    <location>
        <begin position="51"/>
        <end position="60"/>
    </location>
</feature>
<keyword evidence="7" id="KW-1185">Reference proteome</keyword>
<feature type="compositionally biased region" description="Basic and acidic residues" evidence="5">
    <location>
        <begin position="581"/>
        <end position="595"/>
    </location>
</feature>
<evidence type="ECO:0000256" key="3">
    <source>
        <dbReference type="ARBA" id="ARBA00006466"/>
    </source>
</evidence>
<dbReference type="GeneID" id="30982646"/>
<evidence type="ECO:0000313" key="7">
    <source>
        <dbReference type="Proteomes" id="UP000094285"/>
    </source>
</evidence>
<evidence type="ECO:0000256" key="1">
    <source>
        <dbReference type="ARBA" id="ARBA00002092"/>
    </source>
</evidence>
<dbReference type="STRING" id="984487.A0A1E4SBD9"/>
<feature type="region of interest" description="Disordered" evidence="5">
    <location>
        <begin position="516"/>
        <end position="535"/>
    </location>
</feature>
<dbReference type="Pfam" id="PF11489">
    <property type="entry name" value="Aim21"/>
    <property type="match status" value="1"/>
</dbReference>
<sequence>MLDTKPVIPRRPKKTLDKEKSHSSNFSDAELPDGTSVPLNAAPTQNEEESLATTSENNDLIPSSIISHIEPEGPKIPKRPVKKSLSPTGPVVDEEGPKNNDVAADNNHSIEPESKLISELYTPRESQDDLLEGDGDGDKTPGNSNTKITFKDQEDDSGAPVADSSSFDDDVETVSQDKEEGSLEELRQTGVIEDQLTLPENSESVSQAVVDEQSEADTPNEDATLQEVEPIDKEQDSEEINRVSEDTLASVISSNANPENSTMDHVNLASNSELEAPAASNELEFAGSNESLKSEHGEGTTESGSVQPQIAKVPLIPSRPKKKEESTPSQGSESESSNPVTPAIPTRPKKFKPEVKEKEESEVSNEEKTKSKPPPPKPKKLSSKIAAFQQMFTQQALPLPKPSTPQERPDGSNSNKLSTDKMKFAANLQGMYGRGIALPGMVNPHMQSLQTGESKETTETGDEKETEPKPIVNERRAKGPRGKRLPKALKDPVKVEAKTRFNIVTGEIWSIAVSAPKSDVSDGTPIDPAESSSEISEILSTYHTEDLTPNTEIAPKFNPEIQDSEEKQPAGLNIVNDDDLVQVREPDSADPKDMISVETSVLETSQQQAGSEEII</sequence>
<feature type="compositionally biased region" description="Basic and acidic residues" evidence="5">
    <location>
        <begin position="175"/>
        <end position="187"/>
    </location>
</feature>
<evidence type="ECO:0000256" key="5">
    <source>
        <dbReference type="SAM" id="MobiDB-lite"/>
    </source>
</evidence>
<dbReference type="Proteomes" id="UP000094285">
    <property type="component" value="Unassembled WGS sequence"/>
</dbReference>
<dbReference type="AlphaFoldDB" id="A0A1E4SBD9"/>